<dbReference type="AlphaFoldDB" id="A0A9D5K956"/>
<reference evidence="2" key="1">
    <citation type="submission" date="2019-11" db="EMBL/GenBank/DDBJ databases">
        <title>Microbial mats filling the niche in hypersaline microbial mats.</title>
        <authorList>
            <person name="Wong H.L."/>
            <person name="Macleod F.I."/>
            <person name="White R.A. III"/>
            <person name="Burns B.P."/>
        </authorList>
    </citation>
    <scope>NUCLEOTIDE SEQUENCE</scope>
    <source>
        <strain evidence="2">Bin_327</strain>
    </source>
</reference>
<feature type="domain" description="PEGA" evidence="1">
    <location>
        <begin position="28"/>
        <end position="95"/>
    </location>
</feature>
<sequence>MKTHRIPFLLAALIILSCEWFSPDAGMGVLHITTQPQGCDVYLNGELQALKTDCYLEVEKGDDIVLRLLKDDYVDWTDTVEFADEDTLNVDKTFTGQLAVSSNPSGAGIILDGEATSETTPYTFEEVVVGPHSLRLEYEGYASVDTTTEVYYDQSTETSFELSQEFGYIEVKSTPQGAEIWLDGSNTGYKTDHTLENVRSGSHQLKLVLEGYDDWEYEVSVDAGETKTVNAGLVPTERQTVVFEIFTATWCGYCPGAAMGAHDMHDAYPGEVLIIEHHSSTSSSDPVANSQSSSRMNFYPQATGY</sequence>
<protein>
    <submittedName>
        <fullName evidence="2">PEGA domain-containing protein</fullName>
    </submittedName>
</protein>
<evidence type="ECO:0000313" key="3">
    <source>
        <dbReference type="Proteomes" id="UP000630660"/>
    </source>
</evidence>
<organism evidence="2 3">
    <name type="scientific">candidate division WOR-3 bacterium</name>
    <dbReference type="NCBI Taxonomy" id="2052148"/>
    <lineage>
        <taxon>Bacteria</taxon>
        <taxon>Bacteria division WOR-3</taxon>
    </lineage>
</organism>
<dbReference type="Proteomes" id="UP000630660">
    <property type="component" value="Unassembled WGS sequence"/>
</dbReference>
<feature type="non-terminal residue" evidence="2">
    <location>
        <position position="305"/>
    </location>
</feature>
<evidence type="ECO:0000259" key="1">
    <source>
        <dbReference type="Pfam" id="PF08308"/>
    </source>
</evidence>
<feature type="domain" description="PEGA" evidence="1">
    <location>
        <begin position="167"/>
        <end position="236"/>
    </location>
</feature>
<dbReference type="InterPro" id="IPR013229">
    <property type="entry name" value="PEGA"/>
</dbReference>
<gene>
    <name evidence="2" type="ORF">GF359_05605</name>
</gene>
<proteinExistence type="predicted"/>
<comment type="caution">
    <text evidence="2">The sequence shown here is derived from an EMBL/GenBank/DDBJ whole genome shotgun (WGS) entry which is preliminary data.</text>
</comment>
<name>A0A9D5K956_UNCW3</name>
<feature type="domain" description="PEGA" evidence="1">
    <location>
        <begin position="96"/>
        <end position="164"/>
    </location>
</feature>
<dbReference type="PROSITE" id="PS51257">
    <property type="entry name" value="PROKAR_LIPOPROTEIN"/>
    <property type="match status" value="1"/>
</dbReference>
<dbReference type="Pfam" id="PF08308">
    <property type="entry name" value="PEGA"/>
    <property type="match status" value="3"/>
</dbReference>
<dbReference type="PANTHER" id="PTHR36194">
    <property type="entry name" value="S-LAYER-LIKE PROTEIN"/>
    <property type="match status" value="1"/>
</dbReference>
<accession>A0A9D5K956</accession>
<dbReference type="EMBL" id="WJKJ01000178">
    <property type="protein sequence ID" value="MBD3364672.1"/>
    <property type="molecule type" value="Genomic_DNA"/>
</dbReference>
<dbReference type="PANTHER" id="PTHR36194:SF1">
    <property type="entry name" value="S-LAYER-LIKE PROTEIN"/>
    <property type="match status" value="1"/>
</dbReference>
<evidence type="ECO:0000313" key="2">
    <source>
        <dbReference type="EMBL" id="MBD3364672.1"/>
    </source>
</evidence>